<dbReference type="Proteomes" id="UP000192368">
    <property type="component" value="Unassembled WGS sequence"/>
</dbReference>
<proteinExistence type="predicted"/>
<reference evidence="2" key="1">
    <citation type="submission" date="2017-04" db="EMBL/GenBank/DDBJ databases">
        <authorList>
            <person name="Varghese N."/>
            <person name="Submissions S."/>
        </authorList>
    </citation>
    <scope>NUCLEOTIDE SEQUENCE [LARGE SCALE GENOMIC DNA]</scope>
    <source>
        <strain evidence="2">DSM 20463</strain>
    </source>
</reference>
<dbReference type="OrthoDB" id="9770443at2"/>
<dbReference type="RefSeq" id="WP_084231142.1">
    <property type="nucleotide sequence ID" value="NZ_FWWR01000011.1"/>
</dbReference>
<dbReference type="STRING" id="573058.SAMN00017477_1578"/>
<protein>
    <recommendedName>
        <fullName evidence="3">Major capsid protein, N4-gp56 family</fullName>
    </recommendedName>
</protein>
<sequence length="280" mass="31504">MSIDLATKYSPYVDEQFSKESKLSLMTNKDFDFDGAKTVKVYKINTSEMNDYDRNGKGTFTNSRYGNIANLGGATEEFTLRKDRSFTFAIDKMDNNETLKTLAGASALARQDREVVIPEVDAYVINEMVNNAGIKTDSPVKLTKENIYEEILKANTELDNFNVFDTDRFLLVTPDIFLLLKQNKDFMLSTDIAQEMKIKGVIAMVDGLTVIKVPKARVPKGFGFLLGHPCATVAPVKLHDYRVHQDPPGISGELVEGRIVYDAFILENKNQALYYHKDSL</sequence>
<evidence type="ECO:0000313" key="1">
    <source>
        <dbReference type="EMBL" id="SMB90144.1"/>
    </source>
</evidence>
<evidence type="ECO:0008006" key="3">
    <source>
        <dbReference type="Google" id="ProtNLM"/>
    </source>
</evidence>
<keyword evidence="2" id="KW-1185">Reference proteome</keyword>
<name>A0A1W1VAZ1_PEPAS</name>
<dbReference type="AlphaFoldDB" id="A0A1W1VAZ1"/>
<organism evidence="1 2">
    <name type="scientific">Peptoniphilus asaccharolyticus DSM 20463</name>
    <dbReference type="NCBI Taxonomy" id="573058"/>
    <lineage>
        <taxon>Bacteria</taxon>
        <taxon>Bacillati</taxon>
        <taxon>Bacillota</taxon>
        <taxon>Tissierellia</taxon>
        <taxon>Tissierellales</taxon>
        <taxon>Peptoniphilaceae</taxon>
        <taxon>Peptoniphilus</taxon>
    </lineage>
</organism>
<accession>A0A1W1VAZ1</accession>
<gene>
    <name evidence="1" type="ORF">SAMN00017477_1578</name>
</gene>
<dbReference type="EMBL" id="FWWR01000011">
    <property type="protein sequence ID" value="SMB90144.1"/>
    <property type="molecule type" value="Genomic_DNA"/>
</dbReference>
<evidence type="ECO:0000313" key="2">
    <source>
        <dbReference type="Proteomes" id="UP000192368"/>
    </source>
</evidence>